<feature type="transmembrane region" description="Helical" evidence="2">
    <location>
        <begin position="56"/>
        <end position="76"/>
    </location>
</feature>
<keyword evidence="2" id="KW-0812">Transmembrane</keyword>
<accession>A0A9Q0YGY4</accession>
<dbReference type="EMBL" id="JAIZAY010000021">
    <property type="protein sequence ID" value="KAJ8021281.1"/>
    <property type="molecule type" value="Genomic_DNA"/>
</dbReference>
<evidence type="ECO:0000256" key="1">
    <source>
        <dbReference type="SAM" id="MobiDB-lite"/>
    </source>
</evidence>
<feature type="region of interest" description="Disordered" evidence="1">
    <location>
        <begin position="78"/>
        <end position="120"/>
    </location>
</feature>
<dbReference type="InterPro" id="IPR036259">
    <property type="entry name" value="MFS_trans_sf"/>
</dbReference>
<dbReference type="SUPFAM" id="SSF103473">
    <property type="entry name" value="MFS general substrate transporter"/>
    <property type="match status" value="1"/>
</dbReference>
<reference evidence="3" key="1">
    <citation type="submission" date="2021-10" db="EMBL/GenBank/DDBJ databases">
        <title>Tropical sea cucumber genome reveals ecological adaptation and Cuvierian tubules defense mechanism.</title>
        <authorList>
            <person name="Chen T."/>
        </authorList>
    </citation>
    <scope>NUCLEOTIDE SEQUENCE</scope>
    <source>
        <strain evidence="3">Nanhai2018</strain>
        <tissue evidence="3">Muscle</tissue>
    </source>
</reference>
<evidence type="ECO:0000313" key="4">
    <source>
        <dbReference type="Proteomes" id="UP001152320"/>
    </source>
</evidence>
<protein>
    <submittedName>
        <fullName evidence="3">Solute carrier family 22 member 6</fullName>
    </submittedName>
</protein>
<comment type="caution">
    <text evidence="3">The sequence shown here is derived from an EMBL/GenBank/DDBJ whole genome shotgun (WGS) entry which is preliminary data.</text>
</comment>
<dbReference type="Proteomes" id="UP001152320">
    <property type="component" value="Chromosome 21"/>
</dbReference>
<evidence type="ECO:0000313" key="3">
    <source>
        <dbReference type="EMBL" id="KAJ8021281.1"/>
    </source>
</evidence>
<keyword evidence="4" id="KW-1185">Reference proteome</keyword>
<keyword evidence="2" id="KW-0472">Membrane</keyword>
<keyword evidence="2" id="KW-1133">Transmembrane helix</keyword>
<dbReference type="AlphaFoldDB" id="A0A9Q0YGY4"/>
<name>A0A9Q0YGY4_HOLLE</name>
<dbReference type="OrthoDB" id="2544694at2759"/>
<gene>
    <name evidence="3" type="ORF">HOLleu_38435</name>
</gene>
<evidence type="ECO:0000256" key="2">
    <source>
        <dbReference type="SAM" id="Phobius"/>
    </source>
</evidence>
<sequence>MVRKERSNIWHYDARRHMLLCHPFNTSSGIGLFSTSSRIGGILAPLILILEEVWPSLPVLIFGSFSIAAGCLCLLLPETKGKPLPSTTRETKSLYRKIDSHESKGEKGGTNDDEKKYAPL</sequence>
<feature type="compositionally biased region" description="Basic and acidic residues" evidence="1">
    <location>
        <begin position="89"/>
        <end position="120"/>
    </location>
</feature>
<feature type="transmembrane region" description="Helical" evidence="2">
    <location>
        <begin position="30"/>
        <end position="50"/>
    </location>
</feature>
<dbReference type="Gene3D" id="1.20.1250.20">
    <property type="entry name" value="MFS general substrate transporter like domains"/>
    <property type="match status" value="1"/>
</dbReference>
<proteinExistence type="predicted"/>
<organism evidence="3 4">
    <name type="scientific">Holothuria leucospilota</name>
    <name type="common">Black long sea cucumber</name>
    <name type="synonym">Mertensiothuria leucospilota</name>
    <dbReference type="NCBI Taxonomy" id="206669"/>
    <lineage>
        <taxon>Eukaryota</taxon>
        <taxon>Metazoa</taxon>
        <taxon>Echinodermata</taxon>
        <taxon>Eleutherozoa</taxon>
        <taxon>Echinozoa</taxon>
        <taxon>Holothuroidea</taxon>
        <taxon>Aspidochirotacea</taxon>
        <taxon>Aspidochirotida</taxon>
        <taxon>Holothuriidae</taxon>
        <taxon>Holothuria</taxon>
    </lineage>
</organism>